<comment type="caution">
    <text evidence="1">The sequence shown here is derived from an EMBL/GenBank/DDBJ whole genome shotgun (WGS) entry which is preliminary data.</text>
</comment>
<accession>A0A328TNU8</accession>
<organism evidence="1 2">
    <name type="scientific">Candidatus Erwinia dacicola</name>
    <dbReference type="NCBI Taxonomy" id="252393"/>
    <lineage>
        <taxon>Bacteria</taxon>
        <taxon>Pseudomonadati</taxon>
        <taxon>Pseudomonadota</taxon>
        <taxon>Gammaproteobacteria</taxon>
        <taxon>Enterobacterales</taxon>
        <taxon>Erwiniaceae</taxon>
        <taxon>Erwinia</taxon>
    </lineage>
</organism>
<evidence type="ECO:0000313" key="1">
    <source>
        <dbReference type="EMBL" id="RAP71162.1"/>
    </source>
</evidence>
<dbReference type="AlphaFoldDB" id="A0A328TNU8"/>
<reference evidence="1" key="1">
    <citation type="submission" date="2018-04" db="EMBL/GenBank/DDBJ databases">
        <title>Genomes of the Obligate Erwinia dacicola and Facultative Enterobacter sp. OLF Endosymbionts of the Olive Fruit fly, Bactrocera oleae.</title>
        <authorList>
            <person name="Estes A.M."/>
            <person name="Hearn D.J."/>
            <person name="Agarwal S."/>
            <person name="Pierson E.A."/>
            <person name="Dunning-Hotopp J.C."/>
        </authorList>
    </citation>
    <scope>NUCLEOTIDE SEQUENCE [LARGE SCALE GENOMIC DNA]</scope>
    <source>
        <strain evidence="1">Oroville</strain>
    </source>
</reference>
<keyword evidence="2" id="KW-1185">Reference proteome</keyword>
<name>A0A328TNU8_9GAMM</name>
<sequence length="40" mass="4456">HHPSKFTPRPKTLPPLNARACPALLFPARKLRGQVRQALA</sequence>
<dbReference type="Proteomes" id="UP000244334">
    <property type="component" value="Unassembled WGS sequence"/>
</dbReference>
<proteinExistence type="predicted"/>
<dbReference type="EMBL" id="LJAM02000190">
    <property type="protein sequence ID" value="RAP71162.1"/>
    <property type="molecule type" value="Genomic_DNA"/>
</dbReference>
<evidence type="ECO:0000313" key="2">
    <source>
        <dbReference type="Proteomes" id="UP000244334"/>
    </source>
</evidence>
<feature type="non-terminal residue" evidence="1">
    <location>
        <position position="1"/>
    </location>
</feature>
<gene>
    <name evidence="1" type="ORF">ACZ87_02019</name>
</gene>
<protein>
    <submittedName>
        <fullName evidence="1">Uncharacterized protein</fullName>
    </submittedName>
</protein>